<feature type="compositionally biased region" description="Low complexity" evidence="3">
    <location>
        <begin position="203"/>
        <end position="232"/>
    </location>
</feature>
<dbReference type="Gene3D" id="2.130.10.10">
    <property type="entry name" value="YVTN repeat-like/Quinoprotein amine dehydrogenase"/>
    <property type="match status" value="1"/>
</dbReference>
<dbReference type="InterPro" id="IPR015943">
    <property type="entry name" value="WD40/YVTN_repeat-like_dom_sf"/>
</dbReference>
<keyword evidence="6" id="KW-1185">Reference proteome</keyword>
<dbReference type="GO" id="GO:0006355">
    <property type="term" value="P:regulation of DNA-templated transcription"/>
    <property type="evidence" value="ECO:0007669"/>
    <property type="project" value="InterPro"/>
</dbReference>
<dbReference type="SUPFAM" id="SSF50978">
    <property type="entry name" value="WD40 repeat-like"/>
    <property type="match status" value="1"/>
</dbReference>
<dbReference type="Proteomes" id="UP001370490">
    <property type="component" value="Unassembled WGS sequence"/>
</dbReference>
<protein>
    <recommendedName>
        <fullName evidence="4">CTLH domain-containing protein</fullName>
    </recommendedName>
</protein>
<proteinExistence type="predicted"/>
<dbReference type="Pfam" id="PF21889">
    <property type="entry name" value="TPR1-like_2nd"/>
    <property type="match status" value="1"/>
</dbReference>
<dbReference type="InterPro" id="IPR054080">
    <property type="entry name" value="TPR1-like_2nd"/>
</dbReference>
<evidence type="ECO:0000256" key="1">
    <source>
        <dbReference type="ARBA" id="ARBA00022574"/>
    </source>
</evidence>
<dbReference type="Pfam" id="PF21359">
    <property type="entry name" value="zf_topless"/>
    <property type="match status" value="1"/>
</dbReference>
<dbReference type="EMBL" id="JBAMMX010000014">
    <property type="protein sequence ID" value="KAK6927582.1"/>
    <property type="molecule type" value="Genomic_DNA"/>
</dbReference>
<sequence>AIGGDNGFHSRACLLDPTVSQGDGNTNILEMKYFEELILDGNWIELDSYLSGFTKFDENKHSRKIFFEIRKQQYLEALDNKDHHKALDILVTYLEVFSQFDEDTFREMAYLLTLNDFREHDKLSNYGDAMSARIAMKDEVQKIIEANPSFHGKLQFPCIEDSRLQHLINHSLNWQHTLCEYPSLNPKVKTLFEDHICQEPSESTTLMNSNTSASASALPSSQNSSPPASTHSVASHGPSGSNFPQFPAAAVHKGPNDIPNMSGICSTAVMDKSHKISDKLDDLPCTVGHILDVGSHPTSMDFHPIKHTSLLVGTNNGDIELWDVVHGTKLSSRNFKVWDTEFCSMAFQIDAHIGSGNDLAIYKPEWELLVITCGDDKLVKVWDVAMGNNLFTFEAQVPVYSHLEPQSPYAFLVQFILSTAIDGEIKLWLHENRGPLVEFYAPSQCCMTMVFSMDGRWGRRLFSCGTAKSGKSIIVEWHETEGGVRSSYEGLGENSSGIMHFDTAKNLLAAGDEFLIKFWDMDTVELLTTIDADGGLPENPNLCLNKEGTLLAVSANNNKVKILADKQGIQMLQKLEYDMGRVIVPVDLSES</sequence>
<dbReference type="PANTHER" id="PTHR44083:SF30">
    <property type="entry name" value="TOPLESS-LIKE PROTEIN"/>
    <property type="match status" value="1"/>
</dbReference>
<dbReference type="AlphaFoldDB" id="A0AAN8VHM1"/>
<evidence type="ECO:0000256" key="2">
    <source>
        <dbReference type="ARBA" id="ARBA00022737"/>
    </source>
</evidence>
<gene>
    <name evidence="5" type="ORF">RJ641_006173</name>
</gene>
<evidence type="ECO:0000313" key="5">
    <source>
        <dbReference type="EMBL" id="KAK6927582.1"/>
    </source>
</evidence>
<dbReference type="SMART" id="SM00668">
    <property type="entry name" value="CTLH"/>
    <property type="match status" value="1"/>
</dbReference>
<feature type="non-terminal residue" evidence="5">
    <location>
        <position position="1"/>
    </location>
</feature>
<dbReference type="InterPro" id="IPR027728">
    <property type="entry name" value="Topless_fam"/>
</dbReference>
<dbReference type="PANTHER" id="PTHR44083">
    <property type="entry name" value="TOPLESS-RELATED PROTEIN 1-RELATED"/>
    <property type="match status" value="1"/>
</dbReference>
<dbReference type="InterPro" id="IPR048419">
    <property type="entry name" value="Topless_Znf"/>
</dbReference>
<comment type="caution">
    <text evidence="5">The sequence shown here is derived from an EMBL/GenBank/DDBJ whole genome shotgun (WGS) entry which is preliminary data.</text>
</comment>
<evidence type="ECO:0000256" key="3">
    <source>
        <dbReference type="SAM" id="MobiDB-lite"/>
    </source>
</evidence>
<evidence type="ECO:0000259" key="4">
    <source>
        <dbReference type="PROSITE" id="PS50897"/>
    </source>
</evidence>
<feature type="domain" description="CTLH" evidence="4">
    <location>
        <begin position="27"/>
        <end position="85"/>
    </location>
</feature>
<accession>A0AAN8VHM1</accession>
<reference evidence="5 6" key="1">
    <citation type="submission" date="2023-12" db="EMBL/GenBank/DDBJ databases">
        <title>A high-quality genome assembly for Dillenia turbinata (Dilleniales).</title>
        <authorList>
            <person name="Chanderbali A."/>
        </authorList>
    </citation>
    <scope>NUCLEOTIDE SEQUENCE [LARGE SCALE GENOMIC DNA]</scope>
    <source>
        <strain evidence="5">LSX21</strain>
        <tissue evidence="5">Leaf</tissue>
    </source>
</reference>
<dbReference type="InterPro" id="IPR036322">
    <property type="entry name" value="WD40_repeat_dom_sf"/>
</dbReference>
<keyword evidence="1" id="KW-0853">WD repeat</keyword>
<feature type="region of interest" description="Disordered" evidence="3">
    <location>
        <begin position="202"/>
        <end position="252"/>
    </location>
</feature>
<organism evidence="5 6">
    <name type="scientific">Dillenia turbinata</name>
    <dbReference type="NCBI Taxonomy" id="194707"/>
    <lineage>
        <taxon>Eukaryota</taxon>
        <taxon>Viridiplantae</taxon>
        <taxon>Streptophyta</taxon>
        <taxon>Embryophyta</taxon>
        <taxon>Tracheophyta</taxon>
        <taxon>Spermatophyta</taxon>
        <taxon>Magnoliopsida</taxon>
        <taxon>eudicotyledons</taxon>
        <taxon>Gunneridae</taxon>
        <taxon>Pentapetalae</taxon>
        <taxon>Dilleniales</taxon>
        <taxon>Dilleniaceae</taxon>
        <taxon>Dillenia</taxon>
    </lineage>
</organism>
<keyword evidence="2" id="KW-0677">Repeat</keyword>
<dbReference type="PROSITE" id="PS50897">
    <property type="entry name" value="CTLH"/>
    <property type="match status" value="1"/>
</dbReference>
<name>A0AAN8VHM1_9MAGN</name>
<dbReference type="InterPro" id="IPR006595">
    <property type="entry name" value="CTLH_C"/>
</dbReference>
<evidence type="ECO:0000313" key="6">
    <source>
        <dbReference type="Proteomes" id="UP001370490"/>
    </source>
</evidence>